<comment type="caution">
    <text evidence="9">The sequence shown here is derived from an EMBL/GenBank/DDBJ whole genome shotgun (WGS) entry which is preliminary data.</text>
</comment>
<dbReference type="FunFam" id="3.40.50.300:FF:000425">
    <property type="entry name" value="Probable ABC transporter, ATP-binding subunit"/>
    <property type="match status" value="1"/>
</dbReference>
<dbReference type="GO" id="GO:0015417">
    <property type="term" value="F:ABC-type polyamine transporter activity"/>
    <property type="evidence" value="ECO:0007669"/>
    <property type="project" value="UniProtKB-EC"/>
</dbReference>
<dbReference type="SMART" id="SM00382">
    <property type="entry name" value="AAA"/>
    <property type="match status" value="1"/>
</dbReference>
<dbReference type="Pfam" id="PF08402">
    <property type="entry name" value="TOBE_2"/>
    <property type="match status" value="1"/>
</dbReference>
<dbReference type="RefSeq" id="WP_165116944.1">
    <property type="nucleotide sequence ID" value="NZ_JAAKZG010000004.1"/>
</dbReference>
<dbReference type="GO" id="GO:0015697">
    <property type="term" value="P:quaternary ammonium group transport"/>
    <property type="evidence" value="ECO:0007669"/>
    <property type="project" value="UniProtKB-ARBA"/>
</dbReference>
<sequence>MADVQVESVSRSFGAHKALDDVSIAFPDGGFYALLGPSGSGKTTLLRLIAGFDFPDSGRIIIGREGVERVPVEKRRIGMVFQNYALFPNMSVADNVAFGLSVRGESKASIAREVRQALDLVQLGKLGERRPHQLSGGQRQRVALARAIVTKPRVLLLDEPLSALDKALRVDMQVELKRIQREIGITTIFVTHDQEEALTMSDRIGILRDGRLVEEGPPEDIYNSPKSEFSATFLGDANILRGDATGDGIRLSDGTAIVASGGVANATGGKASCAVRPERIKIATATASPLAAEGNMLRGRVSKRIFAGNSSTYFVDRMGEVIKVHVQNSGATKIEEGNDVVLHWSPESTVLISAA</sequence>
<dbReference type="SUPFAM" id="SSF50331">
    <property type="entry name" value="MOP-like"/>
    <property type="match status" value="1"/>
</dbReference>
<dbReference type="AlphaFoldDB" id="A0A7C9R712"/>
<dbReference type="SUPFAM" id="SSF52540">
    <property type="entry name" value="P-loop containing nucleoside triphosphate hydrolases"/>
    <property type="match status" value="1"/>
</dbReference>
<dbReference type="InterPro" id="IPR027417">
    <property type="entry name" value="P-loop_NTPase"/>
</dbReference>
<dbReference type="Proteomes" id="UP000481252">
    <property type="component" value="Unassembled WGS sequence"/>
</dbReference>
<evidence type="ECO:0000256" key="2">
    <source>
        <dbReference type="ARBA" id="ARBA00022475"/>
    </source>
</evidence>
<evidence type="ECO:0000256" key="5">
    <source>
        <dbReference type="ARBA" id="ARBA00022967"/>
    </source>
</evidence>
<protein>
    <recommendedName>
        <fullName evidence="7">Spermidine/putrescine import ATP-binding protein PotA</fullName>
        <ecNumber evidence="7">7.6.2.11</ecNumber>
    </recommendedName>
</protein>
<evidence type="ECO:0000259" key="8">
    <source>
        <dbReference type="PROSITE" id="PS50893"/>
    </source>
</evidence>
<keyword evidence="6 7" id="KW-0472">Membrane</keyword>
<keyword evidence="2 7" id="KW-1003">Cell membrane</keyword>
<comment type="similarity">
    <text evidence="7">Belongs to the ABC transporter superfamily. Spermidine/putrescine importer (TC 3.A.1.11.1) family.</text>
</comment>
<evidence type="ECO:0000256" key="3">
    <source>
        <dbReference type="ARBA" id="ARBA00022741"/>
    </source>
</evidence>
<dbReference type="Pfam" id="PF00005">
    <property type="entry name" value="ABC_tran"/>
    <property type="match status" value="1"/>
</dbReference>
<keyword evidence="4 7" id="KW-0067">ATP-binding</keyword>
<dbReference type="InterPro" id="IPR003439">
    <property type="entry name" value="ABC_transporter-like_ATP-bd"/>
</dbReference>
<evidence type="ECO:0000313" key="10">
    <source>
        <dbReference type="Proteomes" id="UP000481252"/>
    </source>
</evidence>
<keyword evidence="5 7" id="KW-1278">Translocase</keyword>
<dbReference type="PANTHER" id="PTHR42781:SF4">
    <property type="entry name" value="SPERMIDINE_PUTRESCINE IMPORT ATP-BINDING PROTEIN POTA"/>
    <property type="match status" value="1"/>
</dbReference>
<organism evidence="9 10">
    <name type="scientific">Mesorhizobium zhangyense</name>
    <dbReference type="NCBI Taxonomy" id="1776730"/>
    <lineage>
        <taxon>Bacteria</taxon>
        <taxon>Pseudomonadati</taxon>
        <taxon>Pseudomonadota</taxon>
        <taxon>Alphaproteobacteria</taxon>
        <taxon>Hyphomicrobiales</taxon>
        <taxon>Phyllobacteriaceae</taxon>
        <taxon>Mesorhizobium</taxon>
    </lineage>
</organism>
<dbReference type="InterPro" id="IPR003593">
    <property type="entry name" value="AAA+_ATPase"/>
</dbReference>
<dbReference type="GO" id="GO:0016887">
    <property type="term" value="F:ATP hydrolysis activity"/>
    <property type="evidence" value="ECO:0007669"/>
    <property type="project" value="InterPro"/>
</dbReference>
<dbReference type="EC" id="7.6.2.11" evidence="7"/>
<reference evidence="9 10" key="1">
    <citation type="submission" date="2020-02" db="EMBL/GenBank/DDBJ databases">
        <title>Genome sequence of the type strain CGMCC 1.15528 of Mesorhizobium zhangyense.</title>
        <authorList>
            <person name="Gao J."/>
            <person name="Sun J."/>
        </authorList>
    </citation>
    <scope>NUCLEOTIDE SEQUENCE [LARGE SCALE GENOMIC DNA]</scope>
    <source>
        <strain evidence="9 10">CGMCC 1.15528</strain>
    </source>
</reference>
<dbReference type="PROSITE" id="PS00211">
    <property type="entry name" value="ABC_TRANSPORTER_1"/>
    <property type="match status" value="1"/>
</dbReference>
<dbReference type="GO" id="GO:0005524">
    <property type="term" value="F:ATP binding"/>
    <property type="evidence" value="ECO:0007669"/>
    <property type="project" value="UniProtKB-KW"/>
</dbReference>
<dbReference type="InterPro" id="IPR017871">
    <property type="entry name" value="ABC_transporter-like_CS"/>
</dbReference>
<comment type="function">
    <text evidence="7">Part of the ABC transporter complex PotABCD involved in spermidine/putrescine import. Responsible for energy coupling to the transport system.</text>
</comment>
<dbReference type="InterPro" id="IPR008995">
    <property type="entry name" value="Mo/tungstate-bd_C_term_dom"/>
</dbReference>
<dbReference type="InterPro" id="IPR050093">
    <property type="entry name" value="ABC_SmlMolc_Importer"/>
</dbReference>
<evidence type="ECO:0000256" key="1">
    <source>
        <dbReference type="ARBA" id="ARBA00022448"/>
    </source>
</evidence>
<dbReference type="EMBL" id="JAAKZG010000004">
    <property type="protein sequence ID" value="NGN41439.1"/>
    <property type="molecule type" value="Genomic_DNA"/>
</dbReference>
<name>A0A7C9R712_9HYPH</name>
<keyword evidence="1 7" id="KW-0813">Transport</keyword>
<proteinExistence type="inferred from homology"/>
<dbReference type="PANTHER" id="PTHR42781">
    <property type="entry name" value="SPERMIDINE/PUTRESCINE IMPORT ATP-BINDING PROTEIN POTA"/>
    <property type="match status" value="1"/>
</dbReference>
<evidence type="ECO:0000256" key="7">
    <source>
        <dbReference type="RuleBase" id="RU364083"/>
    </source>
</evidence>
<feature type="domain" description="ABC transporter" evidence="8">
    <location>
        <begin position="4"/>
        <end position="234"/>
    </location>
</feature>
<evidence type="ECO:0000313" key="9">
    <source>
        <dbReference type="EMBL" id="NGN41439.1"/>
    </source>
</evidence>
<comment type="catalytic activity">
    <reaction evidence="7">
        <text>ATP + H2O + polyamine-[polyamine-binding protein]Side 1 = ADP + phosphate + polyamineSide 2 + [polyamine-binding protein]Side 1.</text>
        <dbReference type="EC" id="7.6.2.11"/>
    </reaction>
</comment>
<dbReference type="GO" id="GO:0043190">
    <property type="term" value="C:ATP-binding cassette (ABC) transporter complex"/>
    <property type="evidence" value="ECO:0007669"/>
    <property type="project" value="InterPro"/>
</dbReference>
<keyword evidence="10" id="KW-1185">Reference proteome</keyword>
<dbReference type="PROSITE" id="PS50893">
    <property type="entry name" value="ABC_TRANSPORTER_2"/>
    <property type="match status" value="1"/>
</dbReference>
<accession>A0A7C9R712</accession>
<dbReference type="Gene3D" id="3.40.50.300">
    <property type="entry name" value="P-loop containing nucleotide triphosphate hydrolases"/>
    <property type="match status" value="1"/>
</dbReference>
<keyword evidence="3 7" id="KW-0547">Nucleotide-binding</keyword>
<dbReference type="InterPro" id="IPR005893">
    <property type="entry name" value="PotA-like"/>
</dbReference>
<dbReference type="NCBIfam" id="TIGR01187">
    <property type="entry name" value="potA"/>
    <property type="match status" value="1"/>
</dbReference>
<evidence type="ECO:0000256" key="6">
    <source>
        <dbReference type="ARBA" id="ARBA00023136"/>
    </source>
</evidence>
<gene>
    <name evidence="7" type="primary">potA</name>
    <name evidence="9" type="ORF">G6N74_10200</name>
</gene>
<comment type="subunit">
    <text evidence="7">The complex is composed of two ATP-binding proteins (PotA), two transmembrane proteins (PotB and PotC) and a solute-binding protein (PotD).</text>
</comment>
<dbReference type="InterPro" id="IPR013611">
    <property type="entry name" value="Transp-assoc_OB_typ2"/>
</dbReference>
<evidence type="ECO:0000256" key="4">
    <source>
        <dbReference type="ARBA" id="ARBA00022840"/>
    </source>
</evidence>